<dbReference type="GO" id="GO:0016020">
    <property type="term" value="C:membrane"/>
    <property type="evidence" value="ECO:0007669"/>
    <property type="project" value="UniProtKB-SubCell"/>
</dbReference>
<feature type="domain" description="Rhodopsin" evidence="8">
    <location>
        <begin position="27"/>
        <end position="226"/>
    </location>
</feature>
<comment type="subcellular location">
    <subcellularLocation>
        <location evidence="1">Membrane</location>
        <topology evidence="1">Multi-pass membrane protein</topology>
    </subcellularLocation>
</comment>
<evidence type="ECO:0000256" key="2">
    <source>
        <dbReference type="ARBA" id="ARBA00022692"/>
    </source>
</evidence>
<evidence type="ECO:0000313" key="9">
    <source>
        <dbReference type="EMBL" id="PHH50685.1"/>
    </source>
</evidence>
<evidence type="ECO:0000259" key="8">
    <source>
        <dbReference type="Pfam" id="PF20684"/>
    </source>
</evidence>
<accession>A0A2C5WWW0</accession>
<organism evidence="9 10">
    <name type="scientific">Ceratocystis fimbriata CBS 114723</name>
    <dbReference type="NCBI Taxonomy" id="1035309"/>
    <lineage>
        <taxon>Eukaryota</taxon>
        <taxon>Fungi</taxon>
        <taxon>Dikarya</taxon>
        <taxon>Ascomycota</taxon>
        <taxon>Pezizomycotina</taxon>
        <taxon>Sordariomycetes</taxon>
        <taxon>Hypocreomycetidae</taxon>
        <taxon>Microascales</taxon>
        <taxon>Ceratocystidaceae</taxon>
        <taxon>Ceratocystis</taxon>
    </lineage>
</organism>
<dbReference type="OrthoDB" id="5329176at2759"/>
<evidence type="ECO:0000256" key="4">
    <source>
        <dbReference type="ARBA" id="ARBA00023136"/>
    </source>
</evidence>
<dbReference type="AlphaFoldDB" id="A0A2C5WWW0"/>
<dbReference type="InterPro" id="IPR052337">
    <property type="entry name" value="SAT4-like"/>
</dbReference>
<keyword evidence="2 7" id="KW-0812">Transmembrane</keyword>
<dbReference type="PANTHER" id="PTHR33048">
    <property type="entry name" value="PTH11-LIKE INTEGRAL MEMBRANE PROTEIN (AFU_ORTHOLOGUE AFUA_5G11245)"/>
    <property type="match status" value="1"/>
</dbReference>
<evidence type="ECO:0000256" key="5">
    <source>
        <dbReference type="ARBA" id="ARBA00038359"/>
    </source>
</evidence>
<feature type="region of interest" description="Disordered" evidence="6">
    <location>
        <begin position="277"/>
        <end position="302"/>
    </location>
</feature>
<dbReference type="InterPro" id="IPR049326">
    <property type="entry name" value="Rhodopsin_dom_fungi"/>
</dbReference>
<keyword evidence="4 7" id="KW-0472">Membrane</keyword>
<keyword evidence="10" id="KW-1185">Reference proteome</keyword>
<dbReference type="PANTHER" id="PTHR33048:SF123">
    <property type="entry name" value="INTEGRAL MEMBRANE PROTEIN"/>
    <property type="match status" value="1"/>
</dbReference>
<comment type="similarity">
    <text evidence="5">Belongs to the SAT4 family.</text>
</comment>
<feature type="transmembrane region" description="Helical" evidence="7">
    <location>
        <begin position="53"/>
        <end position="75"/>
    </location>
</feature>
<evidence type="ECO:0000256" key="1">
    <source>
        <dbReference type="ARBA" id="ARBA00004141"/>
    </source>
</evidence>
<reference evidence="9 10" key="1">
    <citation type="journal article" date="2013" name="Fungal Biol.">
        <title>Analysis of microsatellite markers in the genome of the plant pathogen Ceratocystis fimbriata.</title>
        <authorList>
            <person name="Simpson M.C."/>
            <person name="Wilken P.M."/>
            <person name="Coetzee M.P."/>
            <person name="Wingfield M.J."/>
            <person name="Wingfield B.D."/>
        </authorList>
    </citation>
    <scope>NUCLEOTIDE SEQUENCE [LARGE SCALE GENOMIC DNA]</scope>
    <source>
        <strain evidence="9 10">CBS 114723</strain>
    </source>
</reference>
<dbReference type="Pfam" id="PF20684">
    <property type="entry name" value="Fung_rhodopsin"/>
    <property type="match status" value="1"/>
</dbReference>
<dbReference type="EMBL" id="APWK03000118">
    <property type="protein sequence ID" value="PHH50685.1"/>
    <property type="molecule type" value="Genomic_DNA"/>
</dbReference>
<keyword evidence="3 7" id="KW-1133">Transmembrane helix</keyword>
<comment type="caution">
    <text evidence="9">The sequence shown here is derived from an EMBL/GenBank/DDBJ whole genome shotgun (WGS) entry which is preliminary data.</text>
</comment>
<evidence type="ECO:0000256" key="7">
    <source>
        <dbReference type="SAM" id="Phobius"/>
    </source>
</evidence>
<dbReference type="Proteomes" id="UP000222788">
    <property type="component" value="Unassembled WGS sequence"/>
</dbReference>
<feature type="transmembrane region" description="Helical" evidence="7">
    <location>
        <begin position="82"/>
        <end position="102"/>
    </location>
</feature>
<sequence>MPTNLERQNGTVGIVAYIAELFVGRANHIGFPMESLTLDNKVSLLKVTLAIEITYYVVVSLTKISILLMYLRFAVEPWFRRLSIGTLIFHGIFFIVCLIVTTNQCTPLKKWWDMTGDVDGHCINTTAFFYSTSSINILSDFWILALPVASLIKINRSQKEKYALIAVFGVGCFSAITSIIRLKSIREYTQATDPFLNALSVNLWSMIEINTAIICASVPALKPLFSASRLRDSLRSNHINSSIKTSRFAASDCIASKDAGLSCDSCNNDVYNLGHNQTTTHQRHHSIQTSDSTEEMMRNDKV</sequence>
<evidence type="ECO:0000256" key="6">
    <source>
        <dbReference type="SAM" id="MobiDB-lite"/>
    </source>
</evidence>
<gene>
    <name evidence="9" type="ORF">CFIMG_003232RA</name>
</gene>
<evidence type="ECO:0000256" key="3">
    <source>
        <dbReference type="ARBA" id="ARBA00022989"/>
    </source>
</evidence>
<dbReference type="STRING" id="1035309.A0A2C5WWW0"/>
<reference evidence="9 10" key="2">
    <citation type="journal article" date="2013" name="IMA Fungus">
        <title>IMA Genome-F 1: Ceratocystis fimbriata: Draft nuclear genome sequence for the plant pathogen, Ceratocystis fimbriata.</title>
        <authorList>
            <person name="Wilken P.M."/>
            <person name="Steenkamp E.T."/>
            <person name="Wingfield M.J."/>
            <person name="de Beer Z.W."/>
            <person name="Wingfield B.D."/>
        </authorList>
    </citation>
    <scope>NUCLEOTIDE SEQUENCE [LARGE SCALE GENOMIC DNA]</scope>
    <source>
        <strain evidence="9 10">CBS 114723</strain>
    </source>
</reference>
<evidence type="ECO:0000313" key="10">
    <source>
        <dbReference type="Proteomes" id="UP000222788"/>
    </source>
</evidence>
<feature type="transmembrane region" description="Helical" evidence="7">
    <location>
        <begin position="127"/>
        <end position="150"/>
    </location>
</feature>
<name>A0A2C5WWW0_9PEZI</name>
<protein>
    <recommendedName>
        <fullName evidence="8">Rhodopsin domain-containing protein</fullName>
    </recommendedName>
</protein>
<feature type="transmembrane region" description="Helical" evidence="7">
    <location>
        <begin position="162"/>
        <end position="182"/>
    </location>
</feature>
<proteinExistence type="inferred from homology"/>